<accession>A0A4U3LXB7</accession>
<dbReference type="Proteomes" id="UP000305836">
    <property type="component" value="Unassembled WGS sequence"/>
</dbReference>
<keyword evidence="3 5" id="KW-1133">Transmembrane helix</keyword>
<dbReference type="Pfam" id="PF01740">
    <property type="entry name" value="STAS"/>
    <property type="match status" value="1"/>
</dbReference>
<keyword evidence="8" id="KW-1185">Reference proteome</keyword>
<keyword evidence="2 5" id="KW-0812">Transmembrane</keyword>
<feature type="transmembrane region" description="Helical" evidence="5">
    <location>
        <begin position="175"/>
        <end position="200"/>
    </location>
</feature>
<dbReference type="InterPro" id="IPR001902">
    <property type="entry name" value="SLC26A/SulP_fam"/>
</dbReference>
<name>A0A4U3LXB7_9ACTN</name>
<proteinExistence type="predicted"/>
<feature type="transmembrane region" description="Helical" evidence="5">
    <location>
        <begin position="293"/>
        <end position="313"/>
    </location>
</feature>
<evidence type="ECO:0000256" key="1">
    <source>
        <dbReference type="ARBA" id="ARBA00004141"/>
    </source>
</evidence>
<gene>
    <name evidence="7" type="ORF">FDA38_17995</name>
</gene>
<dbReference type="PANTHER" id="PTHR11814">
    <property type="entry name" value="SULFATE TRANSPORTER"/>
    <property type="match status" value="1"/>
</dbReference>
<feature type="transmembrane region" description="Helical" evidence="5">
    <location>
        <begin position="137"/>
        <end position="155"/>
    </location>
</feature>
<protein>
    <submittedName>
        <fullName evidence="7">SulP family inorganic anion transporter</fullName>
    </submittedName>
</protein>
<evidence type="ECO:0000256" key="2">
    <source>
        <dbReference type="ARBA" id="ARBA00022692"/>
    </source>
</evidence>
<dbReference type="PROSITE" id="PS50801">
    <property type="entry name" value="STAS"/>
    <property type="match status" value="1"/>
</dbReference>
<dbReference type="AlphaFoldDB" id="A0A4U3LXB7"/>
<feature type="domain" description="STAS" evidence="6">
    <location>
        <begin position="442"/>
        <end position="557"/>
    </location>
</feature>
<dbReference type="Gene3D" id="3.30.750.24">
    <property type="entry name" value="STAS domain"/>
    <property type="match status" value="1"/>
</dbReference>
<evidence type="ECO:0000313" key="7">
    <source>
        <dbReference type="EMBL" id="TKK80219.1"/>
    </source>
</evidence>
<dbReference type="CDD" id="cd07042">
    <property type="entry name" value="STAS_SulP_like_sulfate_transporter"/>
    <property type="match status" value="1"/>
</dbReference>
<evidence type="ECO:0000259" key="6">
    <source>
        <dbReference type="PROSITE" id="PS50801"/>
    </source>
</evidence>
<dbReference type="InterPro" id="IPR036513">
    <property type="entry name" value="STAS_dom_sf"/>
</dbReference>
<sequence>MWGSKGGRVPIPGVETLRQYQRSWLRPDVVAGMTVAAYFVPQVMAYAELAGLPAVVGLWVALGPLVLYFLLGTSRLMSLGPESTTALLTATAIGPLAAGDPARYATLAAVLALLVGVICVVGWAARLGFLADLLSKPVLIGYLTGIAVIMMTGQLGRLTGAPVEGDSPPAEVLSAIRLIGQWKIAPVLLSVVALVLLFALARWTPRLPGPLVVVALAAFVTWAADLGDRGVELVGAVPSGLPTPHLPSMSLHDVGLLALPAVGVALVGYTDTVLTGRAFAGRGGGQTEPGRELLVLGLANLSAGLVRGFPISSSGSRTALAAASGAKSQVYSLVAAVAIVATLLFAGPLLATFPIPALGALVVYAAIRLIELGEFRRIAAFRRSEFLLALATTVGVIALDVLYGVLLAVALSVLDVLRRVARPHDGILGYVPGIAGMHDIDDYPDARPVPGLVVYRYDSPLFFANAEDFHRRALAAVDDAPTPARWLLLNTEANIQIDVTAIDALDALREELASRGIVLALARVKQELRDDLESAGFLDRLGPGRVFYTLPTAVEAFRAEQPG</sequence>
<comment type="caution">
    <text evidence="7">The sequence shown here is derived from an EMBL/GenBank/DDBJ whole genome shotgun (WGS) entry which is preliminary data.</text>
</comment>
<dbReference type="NCBIfam" id="TIGR00815">
    <property type="entry name" value="sulP"/>
    <property type="match status" value="1"/>
</dbReference>
<dbReference type="SUPFAM" id="SSF52091">
    <property type="entry name" value="SpoIIaa-like"/>
    <property type="match status" value="1"/>
</dbReference>
<feature type="transmembrane region" description="Helical" evidence="5">
    <location>
        <begin position="104"/>
        <end position="125"/>
    </location>
</feature>
<feature type="transmembrane region" description="Helical" evidence="5">
    <location>
        <begin position="53"/>
        <end position="72"/>
    </location>
</feature>
<dbReference type="OrthoDB" id="9769739at2"/>
<evidence type="ECO:0000313" key="8">
    <source>
        <dbReference type="Proteomes" id="UP000305836"/>
    </source>
</evidence>
<evidence type="ECO:0000256" key="5">
    <source>
        <dbReference type="SAM" id="Phobius"/>
    </source>
</evidence>
<keyword evidence="4 5" id="KW-0472">Membrane</keyword>
<feature type="transmembrane region" description="Helical" evidence="5">
    <location>
        <begin position="79"/>
        <end position="98"/>
    </location>
</feature>
<dbReference type="InterPro" id="IPR002645">
    <property type="entry name" value="STAS_dom"/>
</dbReference>
<comment type="subcellular location">
    <subcellularLocation>
        <location evidence="1">Membrane</location>
        <topology evidence="1">Multi-pass membrane protein</topology>
    </subcellularLocation>
</comment>
<organism evidence="7 8">
    <name type="scientific">Kribbella jiaozuonensis</name>
    <dbReference type="NCBI Taxonomy" id="2575441"/>
    <lineage>
        <taxon>Bacteria</taxon>
        <taxon>Bacillati</taxon>
        <taxon>Actinomycetota</taxon>
        <taxon>Actinomycetes</taxon>
        <taxon>Propionibacteriales</taxon>
        <taxon>Kribbellaceae</taxon>
        <taxon>Kribbella</taxon>
    </lineage>
</organism>
<feature type="transmembrane region" description="Helical" evidence="5">
    <location>
        <begin position="333"/>
        <end position="366"/>
    </location>
</feature>
<feature type="transmembrane region" description="Helical" evidence="5">
    <location>
        <begin position="386"/>
        <end position="414"/>
    </location>
</feature>
<feature type="transmembrane region" description="Helical" evidence="5">
    <location>
        <begin position="254"/>
        <end position="272"/>
    </location>
</feature>
<dbReference type="EMBL" id="SZPZ01000002">
    <property type="protein sequence ID" value="TKK80219.1"/>
    <property type="molecule type" value="Genomic_DNA"/>
</dbReference>
<dbReference type="GO" id="GO:0055085">
    <property type="term" value="P:transmembrane transport"/>
    <property type="evidence" value="ECO:0007669"/>
    <property type="project" value="InterPro"/>
</dbReference>
<dbReference type="GO" id="GO:0016020">
    <property type="term" value="C:membrane"/>
    <property type="evidence" value="ECO:0007669"/>
    <property type="project" value="UniProtKB-SubCell"/>
</dbReference>
<dbReference type="InterPro" id="IPR011547">
    <property type="entry name" value="SLC26A/SulP_dom"/>
</dbReference>
<feature type="transmembrane region" description="Helical" evidence="5">
    <location>
        <begin position="207"/>
        <end position="224"/>
    </location>
</feature>
<dbReference type="Pfam" id="PF00916">
    <property type="entry name" value="Sulfate_transp"/>
    <property type="match status" value="1"/>
</dbReference>
<evidence type="ECO:0000256" key="3">
    <source>
        <dbReference type="ARBA" id="ARBA00022989"/>
    </source>
</evidence>
<reference evidence="7 8" key="1">
    <citation type="submission" date="2019-04" db="EMBL/GenBank/DDBJ databases">
        <title>Kribbella sp. NEAU-THZ 27 nov., a novel actinomycete isolated from soil.</title>
        <authorList>
            <person name="Duan L."/>
        </authorList>
    </citation>
    <scope>NUCLEOTIDE SEQUENCE [LARGE SCALE GENOMIC DNA]</scope>
    <source>
        <strain evidence="8">NEAU-THZ27</strain>
    </source>
</reference>
<evidence type="ECO:0000256" key="4">
    <source>
        <dbReference type="ARBA" id="ARBA00023136"/>
    </source>
</evidence>